<comment type="caution">
    <text evidence="2">The sequence shown here is derived from an EMBL/GenBank/DDBJ whole genome shotgun (WGS) entry which is preliminary data.</text>
</comment>
<gene>
    <name evidence="2" type="ORF">PUN28_015107</name>
</gene>
<evidence type="ECO:0000256" key="1">
    <source>
        <dbReference type="SAM" id="Phobius"/>
    </source>
</evidence>
<accession>A0AAW2F350</accession>
<protein>
    <submittedName>
        <fullName evidence="2">Uncharacterized protein</fullName>
    </submittedName>
</protein>
<reference evidence="2 3" key="1">
    <citation type="submission" date="2023-03" db="EMBL/GenBank/DDBJ databases">
        <title>High recombination rates correlate with genetic variation in Cardiocondyla obscurior ants.</title>
        <authorList>
            <person name="Errbii M."/>
        </authorList>
    </citation>
    <scope>NUCLEOTIDE SEQUENCE [LARGE SCALE GENOMIC DNA]</scope>
    <source>
        <strain evidence="2">Alpha-2009</strain>
        <tissue evidence="2">Whole body</tissue>
    </source>
</reference>
<dbReference type="EMBL" id="JADYXP020000016">
    <property type="protein sequence ID" value="KAL0108342.1"/>
    <property type="molecule type" value="Genomic_DNA"/>
</dbReference>
<keyword evidence="3" id="KW-1185">Reference proteome</keyword>
<organism evidence="2 3">
    <name type="scientific">Cardiocondyla obscurior</name>
    <dbReference type="NCBI Taxonomy" id="286306"/>
    <lineage>
        <taxon>Eukaryota</taxon>
        <taxon>Metazoa</taxon>
        <taxon>Ecdysozoa</taxon>
        <taxon>Arthropoda</taxon>
        <taxon>Hexapoda</taxon>
        <taxon>Insecta</taxon>
        <taxon>Pterygota</taxon>
        <taxon>Neoptera</taxon>
        <taxon>Endopterygota</taxon>
        <taxon>Hymenoptera</taxon>
        <taxon>Apocrita</taxon>
        <taxon>Aculeata</taxon>
        <taxon>Formicoidea</taxon>
        <taxon>Formicidae</taxon>
        <taxon>Myrmicinae</taxon>
        <taxon>Cardiocondyla</taxon>
    </lineage>
</organism>
<evidence type="ECO:0000313" key="3">
    <source>
        <dbReference type="Proteomes" id="UP001430953"/>
    </source>
</evidence>
<keyword evidence="1" id="KW-1133">Transmembrane helix</keyword>
<name>A0AAW2F350_9HYME</name>
<keyword evidence="1" id="KW-0812">Transmembrane</keyword>
<keyword evidence="1" id="KW-0472">Membrane</keyword>
<feature type="transmembrane region" description="Helical" evidence="1">
    <location>
        <begin position="56"/>
        <end position="75"/>
    </location>
</feature>
<dbReference type="Proteomes" id="UP001430953">
    <property type="component" value="Unassembled WGS sequence"/>
</dbReference>
<evidence type="ECO:0000313" key="2">
    <source>
        <dbReference type="EMBL" id="KAL0108342.1"/>
    </source>
</evidence>
<dbReference type="AlphaFoldDB" id="A0AAW2F350"/>
<proteinExistence type="predicted"/>
<sequence>MRDIENAREKERKRERTRCVELCTSADDDTRPGNGRYACARLYACMYSRRTQTLQFLFTAVVSNCFADILLVYSYRYDHAFNLFGVSIGRFYL</sequence>